<sequence length="363" mass="38720">MDASWSGKTLLVMAGGTGGHIYPALACAQRVIEQGGRVCWLGTKRGLESQIVPAAGINIEYIDIAGLRGNGVLGWLKAPFRILKAIGQAMQVMSRVKPDVVLGMGGFVTGPGGVAARAKGIPLVIHEQNAIPGLTNKLLARISNRVLEAFPDTFESADACTGNPIREELICDQSPEQRKVGQQGTVSILVVGGSLGAVAMNRMVPAALADLMRKGITFQVLHQTGKKNLEETQRLYRELDISAEVVPYIEDMKTAYLNADLVICRSGALTVSELMSVGVGSVLVPFPFAVDDHQTANAKYIEDVAGGVICQQGSTSPEALSALLSSFIEQDRLLMMATNAWNNRKTEAAGLVLNHCQELINVK</sequence>
<dbReference type="NCBIfam" id="TIGR01133">
    <property type="entry name" value="murG"/>
    <property type="match status" value="1"/>
</dbReference>
<evidence type="ECO:0000259" key="11">
    <source>
        <dbReference type="Pfam" id="PF03033"/>
    </source>
</evidence>
<dbReference type="Pfam" id="PF03033">
    <property type="entry name" value="Glyco_transf_28"/>
    <property type="match status" value="1"/>
</dbReference>
<evidence type="ECO:0000256" key="10">
    <source>
        <dbReference type="HAMAP-Rule" id="MF_00033"/>
    </source>
</evidence>
<feature type="binding site" evidence="10">
    <location>
        <position position="129"/>
    </location>
    <ligand>
        <name>UDP-N-acetyl-alpha-D-glucosamine</name>
        <dbReference type="ChEBI" id="CHEBI:57705"/>
    </ligand>
</feature>
<keyword evidence="7 10" id="KW-0472">Membrane</keyword>
<keyword evidence="5 10" id="KW-0133">Cell shape</keyword>
<dbReference type="InterPro" id="IPR006009">
    <property type="entry name" value="GlcNAc_MurG"/>
</dbReference>
<organism evidence="13 14">
    <name type="scientific">Litoribacillus peritrichatus</name>
    <dbReference type="NCBI Taxonomy" id="718191"/>
    <lineage>
        <taxon>Bacteria</taxon>
        <taxon>Pseudomonadati</taxon>
        <taxon>Pseudomonadota</taxon>
        <taxon>Gammaproteobacteria</taxon>
        <taxon>Oceanospirillales</taxon>
        <taxon>Oceanospirillaceae</taxon>
        <taxon>Litoribacillus</taxon>
    </lineage>
</organism>
<protein>
    <recommendedName>
        <fullName evidence="10">UDP-N-acetylglucosamine--N-acetylmuramyl-(pentapeptide) pyrophosphoryl-undecaprenol N-acetylglucosamine transferase</fullName>
        <ecNumber evidence="10">2.4.1.227</ecNumber>
    </recommendedName>
    <alternativeName>
        <fullName evidence="10">Undecaprenyl-PP-MurNAc-pentapeptide-UDPGlcNAc GlcNAc transferase</fullName>
    </alternativeName>
</protein>
<dbReference type="Pfam" id="PF04101">
    <property type="entry name" value="Glyco_tran_28_C"/>
    <property type="match status" value="1"/>
</dbReference>
<comment type="catalytic activity">
    <reaction evidence="10">
        <text>di-trans,octa-cis-undecaprenyl diphospho-N-acetyl-alpha-D-muramoyl-L-alanyl-D-glutamyl-meso-2,6-diaminopimeloyl-D-alanyl-D-alanine + UDP-N-acetyl-alpha-D-glucosamine = di-trans,octa-cis-undecaprenyl diphospho-[N-acetyl-alpha-D-glucosaminyl-(1-&gt;4)]-N-acetyl-alpha-D-muramoyl-L-alanyl-D-glutamyl-meso-2,6-diaminopimeloyl-D-alanyl-D-alanine + UDP + H(+)</text>
        <dbReference type="Rhea" id="RHEA:31227"/>
        <dbReference type="ChEBI" id="CHEBI:15378"/>
        <dbReference type="ChEBI" id="CHEBI:57705"/>
        <dbReference type="ChEBI" id="CHEBI:58223"/>
        <dbReference type="ChEBI" id="CHEBI:61387"/>
        <dbReference type="ChEBI" id="CHEBI:61388"/>
        <dbReference type="EC" id="2.4.1.227"/>
    </reaction>
</comment>
<comment type="similarity">
    <text evidence="10">Belongs to the glycosyltransferase 28 family. MurG subfamily.</text>
</comment>
<keyword evidence="14" id="KW-1185">Reference proteome</keyword>
<keyword evidence="6 10" id="KW-0573">Peptidoglycan synthesis</keyword>
<dbReference type="EC" id="2.4.1.227" evidence="10"/>
<dbReference type="HAMAP" id="MF_00033">
    <property type="entry name" value="MurG"/>
    <property type="match status" value="1"/>
</dbReference>
<dbReference type="SUPFAM" id="SSF53756">
    <property type="entry name" value="UDP-Glycosyltransferase/glycogen phosphorylase"/>
    <property type="match status" value="1"/>
</dbReference>
<name>A0ABP7LVS3_9GAMM</name>
<evidence type="ECO:0000313" key="14">
    <source>
        <dbReference type="Proteomes" id="UP001501565"/>
    </source>
</evidence>
<evidence type="ECO:0000256" key="7">
    <source>
        <dbReference type="ARBA" id="ARBA00023136"/>
    </source>
</evidence>
<feature type="binding site" evidence="10">
    <location>
        <begin position="17"/>
        <end position="19"/>
    </location>
    <ligand>
        <name>UDP-N-acetyl-alpha-D-glucosamine</name>
        <dbReference type="ChEBI" id="CHEBI:57705"/>
    </ligand>
</feature>
<evidence type="ECO:0000256" key="3">
    <source>
        <dbReference type="ARBA" id="ARBA00022676"/>
    </source>
</evidence>
<feature type="domain" description="Glycosyl transferase family 28 C-terminal" evidence="12">
    <location>
        <begin position="188"/>
        <end position="349"/>
    </location>
</feature>
<evidence type="ECO:0000256" key="4">
    <source>
        <dbReference type="ARBA" id="ARBA00022679"/>
    </source>
</evidence>
<dbReference type="CDD" id="cd03785">
    <property type="entry name" value="GT28_MurG"/>
    <property type="match status" value="1"/>
</dbReference>
<feature type="binding site" evidence="10">
    <location>
        <position position="194"/>
    </location>
    <ligand>
        <name>UDP-N-acetyl-alpha-D-glucosamine</name>
        <dbReference type="ChEBI" id="CHEBI:57705"/>
    </ligand>
</feature>
<dbReference type="Gene3D" id="3.40.50.2000">
    <property type="entry name" value="Glycogen Phosphorylase B"/>
    <property type="match status" value="2"/>
</dbReference>
<comment type="function">
    <text evidence="10">Cell wall formation. Catalyzes the transfer of a GlcNAc subunit on undecaprenyl-pyrophosphoryl-MurNAc-pentapeptide (lipid intermediate I) to form undecaprenyl-pyrophosphoryl-MurNAc-(pentapeptide)GlcNAc (lipid intermediate II).</text>
</comment>
<feature type="binding site" evidence="10">
    <location>
        <position position="249"/>
    </location>
    <ligand>
        <name>UDP-N-acetyl-alpha-D-glucosamine</name>
        <dbReference type="ChEBI" id="CHEBI:57705"/>
    </ligand>
</feature>
<keyword evidence="3 10" id="KW-0328">Glycosyltransferase</keyword>
<accession>A0ABP7LVS3</accession>
<feature type="binding site" evidence="10">
    <location>
        <position position="166"/>
    </location>
    <ligand>
        <name>UDP-N-acetyl-alpha-D-glucosamine</name>
        <dbReference type="ChEBI" id="CHEBI:57705"/>
    </ligand>
</feature>
<reference evidence="14" key="1">
    <citation type="journal article" date="2019" name="Int. J. Syst. Evol. Microbiol.">
        <title>The Global Catalogue of Microorganisms (GCM) 10K type strain sequencing project: providing services to taxonomists for standard genome sequencing and annotation.</title>
        <authorList>
            <consortium name="The Broad Institute Genomics Platform"/>
            <consortium name="The Broad Institute Genome Sequencing Center for Infectious Disease"/>
            <person name="Wu L."/>
            <person name="Ma J."/>
        </authorList>
    </citation>
    <scope>NUCLEOTIDE SEQUENCE [LARGE SCALE GENOMIC DNA]</scope>
    <source>
        <strain evidence="14">JCM 17551</strain>
    </source>
</reference>
<proteinExistence type="inferred from homology"/>
<feature type="domain" description="Glycosyltransferase family 28 N-terminal" evidence="11">
    <location>
        <begin position="11"/>
        <end position="147"/>
    </location>
</feature>
<dbReference type="InterPro" id="IPR004276">
    <property type="entry name" value="GlycoTrans_28_N"/>
</dbReference>
<dbReference type="RefSeq" id="WP_344794205.1">
    <property type="nucleotide sequence ID" value="NZ_BAABBN010000002.1"/>
</dbReference>
<keyword evidence="4 10" id="KW-0808">Transferase</keyword>
<evidence type="ECO:0000256" key="5">
    <source>
        <dbReference type="ARBA" id="ARBA00022960"/>
    </source>
</evidence>
<evidence type="ECO:0000259" key="12">
    <source>
        <dbReference type="Pfam" id="PF04101"/>
    </source>
</evidence>
<comment type="caution">
    <text evidence="13">The sequence shown here is derived from an EMBL/GenBank/DDBJ whole genome shotgun (WGS) entry which is preliminary data.</text>
</comment>
<dbReference type="Proteomes" id="UP001501565">
    <property type="component" value="Unassembled WGS sequence"/>
</dbReference>
<evidence type="ECO:0000313" key="13">
    <source>
        <dbReference type="EMBL" id="GAA3909481.1"/>
    </source>
</evidence>
<comment type="pathway">
    <text evidence="10">Cell wall biogenesis; peptidoglycan biosynthesis.</text>
</comment>
<dbReference type="EMBL" id="BAABBN010000002">
    <property type="protein sequence ID" value="GAA3909481.1"/>
    <property type="molecule type" value="Genomic_DNA"/>
</dbReference>
<comment type="subcellular location">
    <subcellularLocation>
        <location evidence="10">Cell membrane</location>
        <topology evidence="10">Peripheral membrane protein</topology>
        <orientation evidence="10">Cytoplasmic side</orientation>
    </subcellularLocation>
</comment>
<feature type="binding site" evidence="10">
    <location>
        <begin position="268"/>
        <end position="273"/>
    </location>
    <ligand>
        <name>UDP-N-acetyl-alpha-D-glucosamine</name>
        <dbReference type="ChEBI" id="CHEBI:57705"/>
    </ligand>
</feature>
<evidence type="ECO:0000256" key="2">
    <source>
        <dbReference type="ARBA" id="ARBA00022618"/>
    </source>
</evidence>
<dbReference type="InterPro" id="IPR007235">
    <property type="entry name" value="Glyco_trans_28_C"/>
</dbReference>
<keyword evidence="8 10" id="KW-0131">Cell cycle</keyword>
<evidence type="ECO:0000256" key="1">
    <source>
        <dbReference type="ARBA" id="ARBA00022475"/>
    </source>
</evidence>
<dbReference type="PANTHER" id="PTHR21015">
    <property type="entry name" value="UDP-N-ACETYLGLUCOSAMINE--N-ACETYLMURAMYL-(PENTAPEPTIDE) PYROPHOSPHORYL-UNDECAPRENOL N-ACETYLGLUCOSAMINE TRANSFERASE 1"/>
    <property type="match status" value="1"/>
</dbReference>
<evidence type="ECO:0000256" key="6">
    <source>
        <dbReference type="ARBA" id="ARBA00022984"/>
    </source>
</evidence>
<feature type="binding site" evidence="10">
    <location>
        <position position="294"/>
    </location>
    <ligand>
        <name>UDP-N-acetyl-alpha-D-glucosamine</name>
        <dbReference type="ChEBI" id="CHEBI:57705"/>
    </ligand>
</feature>
<keyword evidence="1 10" id="KW-1003">Cell membrane</keyword>
<keyword evidence="9 10" id="KW-0961">Cell wall biogenesis/degradation</keyword>
<gene>
    <name evidence="10 13" type="primary">murG</name>
    <name evidence="13" type="ORF">GCM10022277_00290</name>
</gene>
<dbReference type="PANTHER" id="PTHR21015:SF22">
    <property type="entry name" value="GLYCOSYLTRANSFERASE"/>
    <property type="match status" value="1"/>
</dbReference>
<keyword evidence="2 10" id="KW-0132">Cell division</keyword>
<evidence type="ECO:0000256" key="8">
    <source>
        <dbReference type="ARBA" id="ARBA00023306"/>
    </source>
</evidence>
<evidence type="ECO:0000256" key="9">
    <source>
        <dbReference type="ARBA" id="ARBA00023316"/>
    </source>
</evidence>